<proteinExistence type="predicted"/>
<evidence type="ECO:0000313" key="2">
    <source>
        <dbReference type="Proteomes" id="UP001562425"/>
    </source>
</evidence>
<gene>
    <name evidence="1" type="ORF">pipiens_020336</name>
</gene>
<evidence type="ECO:0000313" key="1">
    <source>
        <dbReference type="EMBL" id="KAL1376906.1"/>
    </source>
</evidence>
<reference evidence="1 2" key="1">
    <citation type="submission" date="2024-05" db="EMBL/GenBank/DDBJ databases">
        <title>Culex pipiens pipiens assembly and annotation.</title>
        <authorList>
            <person name="Alout H."/>
            <person name="Durand T."/>
        </authorList>
    </citation>
    <scope>NUCLEOTIDE SEQUENCE [LARGE SCALE GENOMIC DNA]</scope>
    <source>
        <strain evidence="1">HA-2024</strain>
        <tissue evidence="1">Whole body</tissue>
    </source>
</reference>
<accession>A0ABD1CKL8</accession>
<protein>
    <submittedName>
        <fullName evidence="1">Uncharacterized protein</fullName>
    </submittedName>
</protein>
<organism evidence="1 2">
    <name type="scientific">Culex pipiens pipiens</name>
    <name type="common">Northern house mosquito</name>
    <dbReference type="NCBI Taxonomy" id="38569"/>
    <lineage>
        <taxon>Eukaryota</taxon>
        <taxon>Metazoa</taxon>
        <taxon>Ecdysozoa</taxon>
        <taxon>Arthropoda</taxon>
        <taxon>Hexapoda</taxon>
        <taxon>Insecta</taxon>
        <taxon>Pterygota</taxon>
        <taxon>Neoptera</taxon>
        <taxon>Endopterygota</taxon>
        <taxon>Diptera</taxon>
        <taxon>Nematocera</taxon>
        <taxon>Culicoidea</taxon>
        <taxon>Culicidae</taxon>
        <taxon>Culicinae</taxon>
        <taxon>Culicini</taxon>
        <taxon>Culex</taxon>
        <taxon>Culex</taxon>
    </lineage>
</organism>
<dbReference type="EMBL" id="JBEHCU010011310">
    <property type="protein sequence ID" value="KAL1376906.1"/>
    <property type="molecule type" value="Genomic_DNA"/>
</dbReference>
<feature type="non-terminal residue" evidence="1">
    <location>
        <position position="112"/>
    </location>
</feature>
<sequence>MAWHQQNDFMQRKAGIFTVHLLPGLPKKANGVQGMLISRFAWNMTQIVPSAGSSLSHRSSISGHPDTTLEFVLLCLRNAVTLEGTFVDFQSAEPAKKVPGTKRWPLNTPKKP</sequence>
<keyword evidence="2" id="KW-1185">Reference proteome</keyword>
<dbReference type="Proteomes" id="UP001562425">
    <property type="component" value="Unassembled WGS sequence"/>
</dbReference>
<comment type="caution">
    <text evidence="1">The sequence shown here is derived from an EMBL/GenBank/DDBJ whole genome shotgun (WGS) entry which is preliminary data.</text>
</comment>
<name>A0ABD1CKL8_CULPP</name>
<dbReference type="AlphaFoldDB" id="A0ABD1CKL8"/>